<dbReference type="EMBL" id="KM236237">
    <property type="protein sequence ID" value="AIK68170.1"/>
    <property type="molecule type" value="Genomic_DNA"/>
</dbReference>
<protein>
    <submittedName>
        <fullName evidence="1">Uncharacterized protein</fullName>
    </submittedName>
</protein>
<dbReference type="Proteomes" id="UP000201263">
    <property type="component" value="Segment"/>
</dbReference>
<accession>A0A076YLE8</accession>
<evidence type="ECO:0000313" key="1">
    <source>
        <dbReference type="EMBL" id="AIK68170.1"/>
    </source>
</evidence>
<evidence type="ECO:0000313" key="2">
    <source>
        <dbReference type="Proteomes" id="UP000201263"/>
    </source>
</evidence>
<dbReference type="RefSeq" id="YP_009097836.1">
    <property type="nucleotide sequence ID" value="NC_025414.1"/>
</dbReference>
<keyword evidence="2" id="KW-1185">Reference proteome</keyword>
<reference evidence="1 2" key="1">
    <citation type="submission" date="2014-07" db="EMBL/GenBank/DDBJ databases">
        <title>Complete Genome of Citrobacter freundii Myophage Miller.</title>
        <authorList>
            <person name="Hwang K."/>
            <person name="Luna A.J."/>
            <person name="Hernandez A.C."/>
            <person name="Everett G.F.K."/>
        </authorList>
    </citation>
    <scope>NUCLEOTIDE SEQUENCE [LARGE SCALE GENOMIC DNA]</scope>
</reference>
<proteinExistence type="predicted"/>
<dbReference type="KEGG" id="vg:22113706"/>
<dbReference type="GeneID" id="22113706"/>
<sequence>MKLELNRFIKDAAAGDQSKYTSHRNHTLVNDFYTLLGFKRWHTPVMRPDCDPKWDYFRWSIRKHAVVKKIRVMSFRFLYPNCIIEIAKERDITLPNGWKLADLMETLIQMRREYKAGYIRSFEKMGDYSNSENYKEWQLIAKYLLNCVWHIICNKGSAINLGGHEIIARAREKVCVAVNEIISSGGIVLHVNVDEIVYYGEQVEFDNVHHEKHWYGIFTGSGGAAWGDNMVISGHIPTIKFDLDEWEPFIGDRRSAGEQRALAERMIATRIKQFTREIMDYMNRTKEDVMKEVDLSGE</sequence>
<organism evidence="1 2">
    <name type="scientific">Citrobacter phage Miller</name>
    <dbReference type="NCBI Taxonomy" id="1527524"/>
    <lineage>
        <taxon>Viruses</taxon>
        <taxon>Duplodnaviria</taxon>
        <taxon>Heunggongvirae</taxon>
        <taxon>Uroviricota</taxon>
        <taxon>Caudoviricetes</taxon>
        <taxon>Pantevenvirales</taxon>
        <taxon>Straboviridae</taxon>
        <taxon>Pseudotevenvirus</taxon>
        <taxon>Pseudotevenvirus miller</taxon>
    </lineage>
</organism>
<name>A0A076YLE8_9CAUD</name>
<gene>
    <name evidence="1" type="ORF">CPTMiller_00234</name>
</gene>